<dbReference type="AlphaFoldDB" id="A0A8S9G689"/>
<protein>
    <submittedName>
        <fullName evidence="1">Uncharacterized protein</fullName>
    </submittedName>
</protein>
<name>A0A8S9G689_BRACR</name>
<comment type="caution">
    <text evidence="1">The sequence shown here is derived from an EMBL/GenBank/DDBJ whole genome shotgun (WGS) entry which is preliminary data.</text>
</comment>
<gene>
    <name evidence="1" type="ORF">F2Q68_00019899</name>
</gene>
<organism evidence="1 2">
    <name type="scientific">Brassica cretica</name>
    <name type="common">Mustard</name>
    <dbReference type="NCBI Taxonomy" id="69181"/>
    <lineage>
        <taxon>Eukaryota</taxon>
        <taxon>Viridiplantae</taxon>
        <taxon>Streptophyta</taxon>
        <taxon>Embryophyta</taxon>
        <taxon>Tracheophyta</taxon>
        <taxon>Spermatophyta</taxon>
        <taxon>Magnoliopsida</taxon>
        <taxon>eudicotyledons</taxon>
        <taxon>Gunneridae</taxon>
        <taxon>Pentapetalae</taxon>
        <taxon>rosids</taxon>
        <taxon>malvids</taxon>
        <taxon>Brassicales</taxon>
        <taxon>Brassicaceae</taxon>
        <taxon>Brassiceae</taxon>
        <taxon>Brassica</taxon>
    </lineage>
</organism>
<dbReference type="Proteomes" id="UP000712281">
    <property type="component" value="Unassembled WGS sequence"/>
</dbReference>
<dbReference type="EMBL" id="QGKW02002228">
    <property type="protein sequence ID" value="KAF2538682.1"/>
    <property type="molecule type" value="Genomic_DNA"/>
</dbReference>
<accession>A0A8S9G689</accession>
<sequence>MEGSKKMMKRPIKEVYGSDAFEGFNKGKAETVERYRALLHLSNEHMLSEIEWHQAASKSNSIASQIELLEEIIKAKGKFDFTAELEKLKEELMEADGMLADVKERILESEGKGSQAVETLEIKVSHWIAWEKLESECVEQHSGFLPTLTHGL</sequence>
<evidence type="ECO:0000313" key="1">
    <source>
        <dbReference type="EMBL" id="KAF2538682.1"/>
    </source>
</evidence>
<evidence type="ECO:0000313" key="2">
    <source>
        <dbReference type="Proteomes" id="UP000712281"/>
    </source>
</evidence>
<proteinExistence type="predicted"/>
<reference evidence="1" key="1">
    <citation type="submission" date="2019-12" db="EMBL/GenBank/DDBJ databases">
        <title>Genome sequencing and annotation of Brassica cretica.</title>
        <authorList>
            <person name="Studholme D.J."/>
            <person name="Sarris P.F."/>
        </authorList>
    </citation>
    <scope>NUCLEOTIDE SEQUENCE</scope>
    <source>
        <strain evidence="1">PFS-001/15</strain>
        <tissue evidence="1">Leaf</tissue>
    </source>
</reference>